<evidence type="ECO:0000313" key="1">
    <source>
        <dbReference type="EMBL" id="AEG60057.1"/>
    </source>
</evidence>
<dbReference type="RefSeq" id="WP_013841821.1">
    <property type="nucleotide sequence ID" value="NC_015589.1"/>
</dbReference>
<gene>
    <name evidence="1" type="ordered locus">Desru_1794</name>
</gene>
<dbReference type="KEGG" id="dru:Desru_1794"/>
<dbReference type="HOGENOM" id="CLU_773231_0_0_9"/>
<sequence length="358" mass="39630">MKRLSKLLISFLVVSIFSLSSITFAYSALVDGSKLVTKNDTEDKALIKSKGISDELLNQLGSDSDVVASTIRSNNLNDKQVKNIVNGLTNKKFDKGIKKTPVNGMVELNGQKIAVPDITEKYKDRALKTFSTVEEKAIETHTGAHYIVESLVGYNKVTGFAKLPTCYIAPGTTDTPYQIFGAFTSSSGADTGIYTKDNKNWYIAINMGGINWDSDNADWVSGTTPINRTLHPTVYLLTKVLNNSIEIHVFDAVTFDTITSMSYYAPSRGFNANGTGVRLLKEHALAYLKGTGDLSSGSYVHNSKWSNVNIYSNYGYDLWKAKYTDIRYKADTSAEKRTITILNSIQDYEDEVNIDFNL</sequence>
<protein>
    <submittedName>
        <fullName evidence="1">Uncharacterized protein</fullName>
    </submittedName>
</protein>
<keyword evidence="2" id="KW-1185">Reference proteome</keyword>
<dbReference type="eggNOG" id="ENOG50340I3">
    <property type="taxonomic scope" value="Bacteria"/>
</dbReference>
<proteinExistence type="predicted"/>
<evidence type="ECO:0000313" key="2">
    <source>
        <dbReference type="Proteomes" id="UP000009234"/>
    </source>
</evidence>
<accession>F6DTJ5</accession>
<dbReference type="OrthoDB" id="2581157at2"/>
<dbReference type="EMBL" id="CP002780">
    <property type="protein sequence ID" value="AEG60057.1"/>
    <property type="molecule type" value="Genomic_DNA"/>
</dbReference>
<dbReference type="AlphaFoldDB" id="F6DTJ5"/>
<organism evidence="1 2">
    <name type="scientific">Desulforamulus ruminis (strain ATCC 23193 / DSM 2154 / NCIMB 8452 / DL)</name>
    <name type="common">Desulfotomaculum ruminis</name>
    <dbReference type="NCBI Taxonomy" id="696281"/>
    <lineage>
        <taxon>Bacteria</taxon>
        <taxon>Bacillati</taxon>
        <taxon>Bacillota</taxon>
        <taxon>Clostridia</taxon>
        <taxon>Eubacteriales</taxon>
        <taxon>Peptococcaceae</taxon>
        <taxon>Desulforamulus</taxon>
    </lineage>
</organism>
<reference evidence="1 2" key="2">
    <citation type="journal article" date="2012" name="Stand. Genomic Sci.">
        <title>Complete genome sequence of the sulfate-reducing firmicute Desulfotomaculum ruminis type strain (DL(T)).</title>
        <authorList>
            <person name="Spring S."/>
            <person name="Visser M."/>
            <person name="Lu M."/>
            <person name="Copeland A."/>
            <person name="Lapidus A."/>
            <person name="Lucas S."/>
            <person name="Cheng J.F."/>
            <person name="Han C."/>
            <person name="Tapia R."/>
            <person name="Goodwin L.A."/>
            <person name="Pitluck S."/>
            <person name="Ivanova N."/>
            <person name="Land M."/>
            <person name="Hauser L."/>
            <person name="Larimer F."/>
            <person name="Rohde M."/>
            <person name="Goker M."/>
            <person name="Detter J.C."/>
            <person name="Kyrpides N.C."/>
            <person name="Woyke T."/>
            <person name="Schaap P.J."/>
            <person name="Plugge C.M."/>
            <person name="Muyzer G."/>
            <person name="Kuever J."/>
            <person name="Pereira I.A."/>
            <person name="Parshina S.N."/>
            <person name="Bernier-Latmani R."/>
            <person name="Stams A.J."/>
            <person name="Klenk H.P."/>
        </authorList>
    </citation>
    <scope>NUCLEOTIDE SEQUENCE [LARGE SCALE GENOMIC DNA]</scope>
    <source>
        <strain evidence="2">ATCC 23193 / DSM 2154 / NCIB 8452 / DL</strain>
    </source>
</reference>
<reference evidence="2" key="1">
    <citation type="submission" date="2011-05" db="EMBL/GenBank/DDBJ databases">
        <title>Complete sequence of Desulfotomaculum ruminis DSM 2154.</title>
        <authorList>
            <person name="Lucas S."/>
            <person name="Copeland A."/>
            <person name="Lapidus A."/>
            <person name="Cheng J.-F."/>
            <person name="Goodwin L."/>
            <person name="Pitluck S."/>
            <person name="Lu M."/>
            <person name="Detter J.C."/>
            <person name="Han C."/>
            <person name="Tapia R."/>
            <person name="Land M."/>
            <person name="Hauser L."/>
            <person name="Kyrpides N."/>
            <person name="Ivanova N."/>
            <person name="Mikhailova N."/>
            <person name="Pagani I."/>
            <person name="Stams A.J.M."/>
            <person name="Plugge C.M."/>
            <person name="Muyzer G."/>
            <person name="Kuever J."/>
            <person name="Parshina S.N."/>
            <person name="Ivanova A.E."/>
            <person name="Nazina T.N."/>
            <person name="Brambilla E."/>
            <person name="Spring S."/>
            <person name="Klenk H.-P."/>
            <person name="Woyke T."/>
        </authorList>
    </citation>
    <scope>NUCLEOTIDE SEQUENCE [LARGE SCALE GENOMIC DNA]</scope>
    <source>
        <strain evidence="2">ATCC 23193 / DSM 2154 / NCIB 8452 / DL</strain>
    </source>
</reference>
<name>F6DTJ5_DESRL</name>
<dbReference type="Proteomes" id="UP000009234">
    <property type="component" value="Chromosome"/>
</dbReference>